<dbReference type="GO" id="GO:0016301">
    <property type="term" value="F:kinase activity"/>
    <property type="evidence" value="ECO:0007669"/>
    <property type="project" value="UniProtKB-KW"/>
</dbReference>
<sequence>MLKIFKSHHPIRHAKSFKYAFSGILHAIVNEANFRVQILITILAIVGGIKFSITATEWALFVLSFGFLLGAELINTIVEEIIDHLIHEESECARIVKDLSAGFVLTTAITTLVILIIVFQQHVQ</sequence>
<keyword evidence="6 19" id="KW-0812">Transmembrane</keyword>
<protein>
    <recommendedName>
        <fullName evidence="22">Diacylglycerol kinase</fullName>
    </recommendedName>
</protein>
<evidence type="ECO:0000256" key="11">
    <source>
        <dbReference type="ARBA" id="ARBA00023098"/>
    </source>
</evidence>
<dbReference type="CDD" id="cd14265">
    <property type="entry name" value="UDPK_IM_like"/>
    <property type="match status" value="1"/>
</dbReference>
<evidence type="ECO:0000256" key="10">
    <source>
        <dbReference type="ARBA" id="ARBA00022989"/>
    </source>
</evidence>
<evidence type="ECO:0000256" key="2">
    <source>
        <dbReference type="ARBA" id="ARBA00005967"/>
    </source>
</evidence>
<evidence type="ECO:0000256" key="16">
    <source>
        <dbReference type="PIRSR" id="PIRSR600829-2"/>
    </source>
</evidence>
<keyword evidence="5" id="KW-0808">Transferase</keyword>
<dbReference type="PANTHER" id="PTHR34299">
    <property type="entry name" value="DIACYLGLYCEROL KINASE"/>
    <property type="match status" value="1"/>
</dbReference>
<keyword evidence="10 19" id="KW-1133">Transmembrane helix</keyword>
<accession>A0A1F4W1S6</accession>
<feature type="binding site" evidence="18">
    <location>
        <position position="79"/>
    </location>
    <ligand>
        <name>a divalent metal cation</name>
        <dbReference type="ChEBI" id="CHEBI:60240"/>
    </ligand>
</feature>
<keyword evidence="11" id="KW-0443">Lipid metabolism</keyword>
<dbReference type="Gene3D" id="1.10.287.3610">
    <property type="match status" value="1"/>
</dbReference>
<evidence type="ECO:0000256" key="15">
    <source>
        <dbReference type="PIRSR" id="PIRSR600829-1"/>
    </source>
</evidence>
<feature type="binding site" evidence="17">
    <location>
        <position position="31"/>
    </location>
    <ligand>
        <name>ATP</name>
        <dbReference type="ChEBI" id="CHEBI:30616"/>
    </ligand>
</feature>
<evidence type="ECO:0000256" key="6">
    <source>
        <dbReference type="ARBA" id="ARBA00022692"/>
    </source>
</evidence>
<dbReference type="InterPro" id="IPR000829">
    <property type="entry name" value="DAGK"/>
</dbReference>
<dbReference type="GO" id="GO:0046872">
    <property type="term" value="F:metal ion binding"/>
    <property type="evidence" value="ECO:0007669"/>
    <property type="project" value="UniProtKB-KW"/>
</dbReference>
<organism evidence="20 21">
    <name type="scientific">candidate division WWE3 bacterium RIFOXYA2_FULL_46_9</name>
    <dbReference type="NCBI Taxonomy" id="1802636"/>
    <lineage>
        <taxon>Bacteria</taxon>
        <taxon>Katanobacteria</taxon>
    </lineage>
</organism>
<evidence type="ECO:0000256" key="19">
    <source>
        <dbReference type="SAM" id="Phobius"/>
    </source>
</evidence>
<dbReference type="Proteomes" id="UP000176614">
    <property type="component" value="Unassembled WGS sequence"/>
</dbReference>
<reference evidence="20 21" key="1">
    <citation type="journal article" date="2016" name="Nat. Commun.">
        <title>Thousands of microbial genomes shed light on interconnected biogeochemical processes in an aquifer system.</title>
        <authorList>
            <person name="Anantharaman K."/>
            <person name="Brown C.T."/>
            <person name="Hug L.A."/>
            <person name="Sharon I."/>
            <person name="Castelle C.J."/>
            <person name="Probst A.J."/>
            <person name="Thomas B.C."/>
            <person name="Singh A."/>
            <person name="Wilkins M.J."/>
            <person name="Karaoz U."/>
            <person name="Brodie E.L."/>
            <person name="Williams K.H."/>
            <person name="Hubbard S.S."/>
            <person name="Banfield J.F."/>
        </authorList>
    </citation>
    <scope>NUCLEOTIDE SEQUENCE [LARGE SCALE GENOMIC DNA]</scope>
</reference>
<keyword evidence="4" id="KW-0444">Lipid biosynthesis</keyword>
<dbReference type="GO" id="GO:0008654">
    <property type="term" value="P:phospholipid biosynthetic process"/>
    <property type="evidence" value="ECO:0007669"/>
    <property type="project" value="UniProtKB-KW"/>
</dbReference>
<dbReference type="PANTHER" id="PTHR34299:SF1">
    <property type="entry name" value="DIACYLGLYCEROL KINASE"/>
    <property type="match status" value="1"/>
</dbReference>
<evidence type="ECO:0000256" key="9">
    <source>
        <dbReference type="ARBA" id="ARBA00022840"/>
    </source>
</evidence>
<keyword evidence="12 19" id="KW-0472">Membrane</keyword>
<evidence type="ECO:0000313" key="21">
    <source>
        <dbReference type="Proteomes" id="UP000176614"/>
    </source>
</evidence>
<comment type="subcellular location">
    <subcellularLocation>
        <location evidence="1">Cell membrane</location>
        <topology evidence="1">Multi-pass membrane protein</topology>
    </subcellularLocation>
</comment>
<name>A0A1F4W1S6_UNCKA</name>
<dbReference type="GO" id="GO:0005524">
    <property type="term" value="F:ATP binding"/>
    <property type="evidence" value="ECO:0007669"/>
    <property type="project" value="UniProtKB-KW"/>
</dbReference>
<keyword evidence="7 17" id="KW-0547">Nucleotide-binding</keyword>
<evidence type="ECO:0000256" key="8">
    <source>
        <dbReference type="ARBA" id="ARBA00022777"/>
    </source>
</evidence>
<evidence type="ECO:0008006" key="22">
    <source>
        <dbReference type="Google" id="ProtNLM"/>
    </source>
</evidence>
<dbReference type="Pfam" id="PF01219">
    <property type="entry name" value="DAGK_prokar"/>
    <property type="match status" value="1"/>
</dbReference>
<feature type="transmembrane region" description="Helical" evidence="19">
    <location>
        <begin position="99"/>
        <end position="119"/>
    </location>
</feature>
<keyword evidence="3" id="KW-1003">Cell membrane</keyword>
<evidence type="ECO:0000256" key="14">
    <source>
        <dbReference type="ARBA" id="ARBA00023264"/>
    </source>
</evidence>
<evidence type="ECO:0000313" key="20">
    <source>
        <dbReference type="EMBL" id="OGC63305.1"/>
    </source>
</evidence>
<evidence type="ECO:0000256" key="13">
    <source>
        <dbReference type="ARBA" id="ARBA00023209"/>
    </source>
</evidence>
<dbReference type="GO" id="GO:0005886">
    <property type="term" value="C:plasma membrane"/>
    <property type="evidence" value="ECO:0007669"/>
    <property type="project" value="UniProtKB-SubCell"/>
</dbReference>
<evidence type="ECO:0000256" key="1">
    <source>
        <dbReference type="ARBA" id="ARBA00004651"/>
    </source>
</evidence>
<feature type="active site" description="Proton acceptor" evidence="15">
    <location>
        <position position="72"/>
    </location>
</feature>
<keyword evidence="8" id="KW-0418">Kinase</keyword>
<feature type="binding site" evidence="17">
    <location>
        <position position="19"/>
    </location>
    <ligand>
        <name>ATP</name>
        <dbReference type="ChEBI" id="CHEBI:30616"/>
    </ligand>
</feature>
<gene>
    <name evidence="20" type="ORF">A2264_02775</name>
</gene>
<comment type="caution">
    <text evidence="20">The sequence shown here is derived from an EMBL/GenBank/DDBJ whole genome shotgun (WGS) entry which is preliminary data.</text>
</comment>
<keyword evidence="13" id="KW-0594">Phospholipid biosynthesis</keyword>
<dbReference type="InterPro" id="IPR033717">
    <property type="entry name" value="UDPK"/>
</dbReference>
<evidence type="ECO:0000256" key="7">
    <source>
        <dbReference type="ARBA" id="ARBA00022741"/>
    </source>
</evidence>
<evidence type="ECO:0000256" key="17">
    <source>
        <dbReference type="PIRSR" id="PIRSR600829-3"/>
    </source>
</evidence>
<keyword evidence="14" id="KW-1208">Phospholipid metabolism</keyword>
<comment type="cofactor">
    <cofactor evidence="18">
        <name>Mg(2+)</name>
        <dbReference type="ChEBI" id="CHEBI:18420"/>
    </cofactor>
    <text evidence="18">Mn(2+), Zn(2+), Cd(2+) and Co(2+) support activity to lesser extents.</text>
</comment>
<dbReference type="AlphaFoldDB" id="A0A1F4W1S6"/>
<evidence type="ECO:0000256" key="18">
    <source>
        <dbReference type="PIRSR" id="PIRSR600829-4"/>
    </source>
</evidence>
<feature type="binding site" evidence="18">
    <location>
        <position position="31"/>
    </location>
    <ligand>
        <name>a divalent metal cation</name>
        <dbReference type="ChEBI" id="CHEBI:60240"/>
    </ligand>
</feature>
<keyword evidence="9 17" id="KW-0067">ATP-binding</keyword>
<evidence type="ECO:0000256" key="3">
    <source>
        <dbReference type="ARBA" id="ARBA00022475"/>
    </source>
</evidence>
<feature type="binding site" evidence="16">
    <location>
        <position position="72"/>
    </location>
    <ligand>
        <name>substrate</name>
    </ligand>
</feature>
<evidence type="ECO:0000256" key="12">
    <source>
        <dbReference type="ARBA" id="ARBA00023136"/>
    </source>
</evidence>
<comment type="similarity">
    <text evidence="2">Belongs to the bacterial diacylglycerol kinase family.</text>
</comment>
<evidence type="ECO:0000256" key="4">
    <source>
        <dbReference type="ARBA" id="ARBA00022516"/>
    </source>
</evidence>
<keyword evidence="18" id="KW-0479">Metal-binding</keyword>
<evidence type="ECO:0000256" key="5">
    <source>
        <dbReference type="ARBA" id="ARBA00022679"/>
    </source>
</evidence>
<dbReference type="EMBL" id="MEVT01000007">
    <property type="protein sequence ID" value="OGC63305.1"/>
    <property type="molecule type" value="Genomic_DNA"/>
</dbReference>
<keyword evidence="18" id="KW-0460">Magnesium</keyword>
<dbReference type="InterPro" id="IPR036945">
    <property type="entry name" value="DAGK_sf"/>
</dbReference>
<proteinExistence type="inferred from homology"/>
<feature type="binding site" evidence="17">
    <location>
        <begin position="97"/>
        <end position="98"/>
    </location>
    <ligand>
        <name>ATP</name>
        <dbReference type="ChEBI" id="CHEBI:30616"/>
    </ligand>
</feature>
<feature type="binding site" evidence="17">
    <location>
        <position position="79"/>
    </location>
    <ligand>
        <name>ATP</name>
        <dbReference type="ChEBI" id="CHEBI:30616"/>
    </ligand>
</feature>